<comment type="caution">
    <text evidence="1">The sequence shown here is derived from an EMBL/GenBank/DDBJ whole genome shotgun (WGS) entry which is preliminary data.</text>
</comment>
<evidence type="ECO:0000313" key="2">
    <source>
        <dbReference type="Proteomes" id="UP000324897"/>
    </source>
</evidence>
<sequence>MVELRGLTREEVTTAELLEQVVTEARTTEQTQPCVEPVIDAGSKEETSVLVATHLSSAALEVDGVATSEPSNVAEPSTVQAQACKVHFGTHQLDENMKDRVRMLAKDPHATAVFIAKMNATSIKHSEMYFPAAVSKKLIRRRKVPFHLQMLQQEAHDTTLIASSLCEWRVSRKGKNVLLKEKMWCKIVGIAALGIGDKNAVY</sequence>
<dbReference type="Gramene" id="TVU14518">
    <property type="protein sequence ID" value="TVU14518"/>
    <property type="gene ID" value="EJB05_37993"/>
</dbReference>
<organism evidence="1 2">
    <name type="scientific">Eragrostis curvula</name>
    <name type="common">weeping love grass</name>
    <dbReference type="NCBI Taxonomy" id="38414"/>
    <lineage>
        <taxon>Eukaryota</taxon>
        <taxon>Viridiplantae</taxon>
        <taxon>Streptophyta</taxon>
        <taxon>Embryophyta</taxon>
        <taxon>Tracheophyta</taxon>
        <taxon>Spermatophyta</taxon>
        <taxon>Magnoliopsida</taxon>
        <taxon>Liliopsida</taxon>
        <taxon>Poales</taxon>
        <taxon>Poaceae</taxon>
        <taxon>PACMAD clade</taxon>
        <taxon>Chloridoideae</taxon>
        <taxon>Eragrostideae</taxon>
        <taxon>Eragrostidinae</taxon>
        <taxon>Eragrostis</taxon>
    </lineage>
</organism>
<protein>
    <submittedName>
        <fullName evidence="1">Uncharacterized protein</fullName>
    </submittedName>
</protein>
<dbReference type="EMBL" id="RWGY01000031">
    <property type="protein sequence ID" value="TVU14518.1"/>
    <property type="molecule type" value="Genomic_DNA"/>
</dbReference>
<name>A0A5J9TUP0_9POAL</name>
<dbReference type="AlphaFoldDB" id="A0A5J9TUP0"/>
<keyword evidence="2" id="KW-1185">Reference proteome</keyword>
<reference evidence="1 2" key="1">
    <citation type="journal article" date="2019" name="Sci. Rep.">
        <title>A high-quality genome of Eragrostis curvula grass provides insights into Poaceae evolution and supports new strategies to enhance forage quality.</title>
        <authorList>
            <person name="Carballo J."/>
            <person name="Santos B.A.C.M."/>
            <person name="Zappacosta D."/>
            <person name="Garbus I."/>
            <person name="Selva J.P."/>
            <person name="Gallo C.A."/>
            <person name="Diaz A."/>
            <person name="Albertini E."/>
            <person name="Caccamo M."/>
            <person name="Echenique V."/>
        </authorList>
    </citation>
    <scope>NUCLEOTIDE SEQUENCE [LARGE SCALE GENOMIC DNA]</scope>
    <source>
        <strain evidence="2">cv. Victoria</strain>
        <tissue evidence="1">Leaf</tissue>
    </source>
</reference>
<proteinExistence type="predicted"/>
<accession>A0A5J9TUP0</accession>
<gene>
    <name evidence="1" type="ORF">EJB05_37993</name>
</gene>
<dbReference type="Proteomes" id="UP000324897">
    <property type="component" value="Unassembled WGS sequence"/>
</dbReference>
<evidence type="ECO:0000313" key="1">
    <source>
        <dbReference type="EMBL" id="TVU14518.1"/>
    </source>
</evidence>